<dbReference type="STRING" id="392421.SAMN04488694_12636"/>
<reference evidence="3" key="1">
    <citation type="submission" date="2016-10" db="EMBL/GenBank/DDBJ databases">
        <authorList>
            <person name="Varghese N."/>
            <person name="Submissions S."/>
        </authorList>
    </citation>
    <scope>NUCLEOTIDE SEQUENCE [LARGE SCALE GENOMIC DNA]</scope>
    <source>
        <strain evidence="3">CDM_6</strain>
    </source>
</reference>
<name>A0A1I0IVQ9_9EURY</name>
<evidence type="ECO:0000259" key="1">
    <source>
        <dbReference type="Pfam" id="PF26492"/>
    </source>
</evidence>
<evidence type="ECO:0000313" key="2">
    <source>
        <dbReference type="EMBL" id="SEU01152.1"/>
    </source>
</evidence>
<gene>
    <name evidence="2" type="ORF">SAMN04488694_12636</name>
</gene>
<protein>
    <recommendedName>
        <fullName evidence="1">DUF8160 domain-containing protein</fullName>
    </recommendedName>
</protein>
<sequence length="63" mass="7295">MDQLDLQLDSTNVELRQAGEDPLEKLMHWYPMIVQKGLDTLEEMDAEEIRKEAEQFEGSGIDD</sequence>
<evidence type="ECO:0000313" key="3">
    <source>
        <dbReference type="Proteomes" id="UP000199320"/>
    </source>
</evidence>
<dbReference type="Pfam" id="PF26492">
    <property type="entry name" value="DUF8160"/>
    <property type="match status" value="1"/>
</dbReference>
<dbReference type="Proteomes" id="UP000199320">
    <property type="component" value="Unassembled WGS sequence"/>
</dbReference>
<dbReference type="InterPro" id="IPR058474">
    <property type="entry name" value="DUF8160"/>
</dbReference>
<organism evidence="2 3">
    <name type="scientific">Natrinema hispanicum</name>
    <dbReference type="NCBI Taxonomy" id="392421"/>
    <lineage>
        <taxon>Archaea</taxon>
        <taxon>Methanobacteriati</taxon>
        <taxon>Methanobacteriota</taxon>
        <taxon>Stenosarchaea group</taxon>
        <taxon>Halobacteria</taxon>
        <taxon>Halobacteriales</taxon>
        <taxon>Natrialbaceae</taxon>
        <taxon>Natrinema</taxon>
    </lineage>
</organism>
<dbReference type="EMBL" id="FOIC01000026">
    <property type="protein sequence ID" value="SEU01152.1"/>
    <property type="molecule type" value="Genomic_DNA"/>
</dbReference>
<keyword evidence="3" id="KW-1185">Reference proteome</keyword>
<proteinExistence type="predicted"/>
<dbReference type="AlphaFoldDB" id="A0A1I0IVQ9"/>
<accession>A0A1I0IVQ9</accession>
<feature type="domain" description="DUF8160" evidence="1">
    <location>
        <begin position="3"/>
        <end position="57"/>
    </location>
</feature>